<dbReference type="EMBL" id="LXQA010016223">
    <property type="protein sequence ID" value="MCH89479.1"/>
    <property type="molecule type" value="Genomic_DNA"/>
</dbReference>
<dbReference type="PROSITE" id="PS00213">
    <property type="entry name" value="LIPOCALIN"/>
    <property type="match status" value="1"/>
</dbReference>
<dbReference type="InterPro" id="IPR022272">
    <property type="entry name" value="Lipocalin_CS"/>
</dbReference>
<dbReference type="Proteomes" id="UP000265520">
    <property type="component" value="Unassembled WGS sequence"/>
</dbReference>
<proteinExistence type="inferred from homology"/>
<comment type="similarity">
    <text evidence="1">Belongs to the cystatin family. Phytocystatin subfamily.</text>
</comment>
<evidence type="ECO:0000256" key="1">
    <source>
        <dbReference type="RuleBase" id="RU362130"/>
    </source>
</evidence>
<evidence type="ECO:0000313" key="3">
    <source>
        <dbReference type="Proteomes" id="UP000265520"/>
    </source>
</evidence>
<dbReference type="Gene3D" id="3.10.450.10">
    <property type="match status" value="2"/>
</dbReference>
<comment type="caution">
    <text evidence="2">The sequence shown here is derived from an EMBL/GenBank/DDBJ whole genome shotgun (WGS) entry which is preliminary data.</text>
</comment>
<dbReference type="PANTHER" id="PTHR11413">
    <property type="entry name" value="CYSTATIN FAMILY MEMBER"/>
    <property type="match status" value="1"/>
</dbReference>
<sequence>MQNANLKFVKDLETKIYGLWHHVKLVAKDGEKVNVYEARILERINPEGQELSILKELAEFNLLGYYIPDQQNKKKNIEFLEFVKVVDVGDCKVDDGVLHYMILLAKVGEKVNVYGAEILTPNYCDLKELTEFKLLGEGPFDDSDELQDKFKITNLSMKKISRKYISYLDYWGEPFC</sequence>
<evidence type="ECO:0000313" key="2">
    <source>
        <dbReference type="EMBL" id="MCH89479.1"/>
    </source>
</evidence>
<keyword evidence="1" id="KW-0646">Protease inhibitor</keyword>
<dbReference type="InterPro" id="IPR027214">
    <property type="entry name" value="Cystatin"/>
</dbReference>
<name>A0A392MR45_9FABA</name>
<dbReference type="AlphaFoldDB" id="A0A392MR45"/>
<dbReference type="PANTHER" id="PTHR11413:SF116">
    <property type="entry name" value="MULTICYSTATIN"/>
    <property type="match status" value="1"/>
</dbReference>
<dbReference type="GO" id="GO:0004869">
    <property type="term" value="F:cysteine-type endopeptidase inhibitor activity"/>
    <property type="evidence" value="ECO:0007669"/>
    <property type="project" value="UniProtKB-KW"/>
</dbReference>
<gene>
    <name evidence="2" type="ORF">A2U01_0010375</name>
</gene>
<protein>
    <recommendedName>
        <fullName evidence="1">Cysteine proteinase inhibitor</fullName>
    </recommendedName>
</protein>
<dbReference type="SUPFAM" id="SSF54403">
    <property type="entry name" value="Cystatin/monellin"/>
    <property type="match status" value="1"/>
</dbReference>
<reference evidence="2 3" key="1">
    <citation type="journal article" date="2018" name="Front. Plant Sci.">
        <title>Red Clover (Trifolium pratense) and Zigzag Clover (T. medium) - A Picture of Genomic Similarities and Differences.</title>
        <authorList>
            <person name="Dluhosova J."/>
            <person name="Istvanek J."/>
            <person name="Nedelnik J."/>
            <person name="Repkova J."/>
        </authorList>
    </citation>
    <scope>NUCLEOTIDE SEQUENCE [LARGE SCALE GENOMIC DNA]</scope>
    <source>
        <strain evidence="3">cv. 10/8</strain>
        <tissue evidence="2">Leaf</tissue>
    </source>
</reference>
<dbReference type="InterPro" id="IPR046350">
    <property type="entry name" value="Cystatin_sf"/>
</dbReference>
<organism evidence="2 3">
    <name type="scientific">Trifolium medium</name>
    <dbReference type="NCBI Taxonomy" id="97028"/>
    <lineage>
        <taxon>Eukaryota</taxon>
        <taxon>Viridiplantae</taxon>
        <taxon>Streptophyta</taxon>
        <taxon>Embryophyta</taxon>
        <taxon>Tracheophyta</taxon>
        <taxon>Spermatophyta</taxon>
        <taxon>Magnoliopsida</taxon>
        <taxon>eudicotyledons</taxon>
        <taxon>Gunneridae</taxon>
        <taxon>Pentapetalae</taxon>
        <taxon>rosids</taxon>
        <taxon>fabids</taxon>
        <taxon>Fabales</taxon>
        <taxon>Fabaceae</taxon>
        <taxon>Papilionoideae</taxon>
        <taxon>50 kb inversion clade</taxon>
        <taxon>NPAAA clade</taxon>
        <taxon>Hologalegina</taxon>
        <taxon>IRL clade</taxon>
        <taxon>Trifolieae</taxon>
        <taxon>Trifolium</taxon>
    </lineage>
</organism>
<keyword evidence="1" id="KW-0789">Thiol protease inhibitor</keyword>
<keyword evidence="3" id="KW-1185">Reference proteome</keyword>
<accession>A0A392MR45</accession>